<keyword evidence="7" id="KW-0732">Signal</keyword>
<comment type="caution">
    <text evidence="8">The sequence shown here is derived from an EMBL/GenBank/DDBJ whole genome shotgun (WGS) entry which is preliminary data.</text>
</comment>
<evidence type="ECO:0000313" key="9">
    <source>
        <dbReference type="Proteomes" id="UP000654075"/>
    </source>
</evidence>
<reference evidence="8" key="1">
    <citation type="submission" date="2021-02" db="EMBL/GenBank/DDBJ databases">
        <authorList>
            <person name="Dougan E. K."/>
            <person name="Rhodes N."/>
            <person name="Thang M."/>
            <person name="Chan C."/>
        </authorList>
    </citation>
    <scope>NUCLEOTIDE SEQUENCE</scope>
</reference>
<feature type="signal peptide" evidence="7">
    <location>
        <begin position="1"/>
        <end position="21"/>
    </location>
</feature>
<dbReference type="InterPro" id="IPR026050">
    <property type="entry name" value="C1GALT1/C1GALT1_chp1"/>
</dbReference>
<organism evidence="8 9">
    <name type="scientific">Polarella glacialis</name>
    <name type="common">Dinoflagellate</name>
    <dbReference type="NCBI Taxonomy" id="89957"/>
    <lineage>
        <taxon>Eukaryota</taxon>
        <taxon>Sar</taxon>
        <taxon>Alveolata</taxon>
        <taxon>Dinophyceae</taxon>
        <taxon>Suessiales</taxon>
        <taxon>Suessiaceae</taxon>
        <taxon>Polarella</taxon>
    </lineage>
</organism>
<dbReference type="Proteomes" id="UP000654075">
    <property type="component" value="Unassembled WGS sequence"/>
</dbReference>
<gene>
    <name evidence="8" type="ORF">PGLA1383_LOCUS48302</name>
</gene>
<evidence type="ECO:0000256" key="1">
    <source>
        <dbReference type="ARBA" id="ARBA00004606"/>
    </source>
</evidence>
<evidence type="ECO:0000256" key="4">
    <source>
        <dbReference type="ARBA" id="ARBA00022968"/>
    </source>
</evidence>
<feature type="chain" id="PRO_5033003449" description="Hexosyltransferase" evidence="7">
    <location>
        <begin position="22"/>
        <end position="577"/>
    </location>
</feature>
<evidence type="ECO:0000313" key="8">
    <source>
        <dbReference type="EMBL" id="CAE8632320.1"/>
    </source>
</evidence>
<keyword evidence="5" id="KW-1133">Transmembrane helix</keyword>
<dbReference type="OrthoDB" id="414175at2759"/>
<name>A0A813H3W3_POLGL</name>
<dbReference type="PANTHER" id="PTHR23033:SF14">
    <property type="entry name" value="GLYCOPROTEIN-N-ACETYLGALACTOSAMINE 3-BETA-GALACTOSYLTRANSFERASE 1-RELATED"/>
    <property type="match status" value="1"/>
</dbReference>
<evidence type="ECO:0000256" key="2">
    <source>
        <dbReference type="ARBA" id="ARBA00006462"/>
    </source>
</evidence>
<evidence type="ECO:0000256" key="6">
    <source>
        <dbReference type="ARBA" id="ARBA00023136"/>
    </source>
</evidence>
<dbReference type="AlphaFoldDB" id="A0A813H3W3"/>
<keyword evidence="6" id="KW-0472">Membrane</keyword>
<keyword evidence="9" id="KW-1185">Reference proteome</keyword>
<dbReference type="EMBL" id="CAJNNV010030378">
    <property type="protein sequence ID" value="CAE8632320.1"/>
    <property type="molecule type" value="Genomic_DNA"/>
</dbReference>
<protein>
    <recommendedName>
        <fullName evidence="10">Hexosyltransferase</fullName>
    </recommendedName>
</protein>
<dbReference type="PANTHER" id="PTHR23033">
    <property type="entry name" value="BETA1,3-GALACTOSYLTRANSFERASE"/>
    <property type="match status" value="1"/>
</dbReference>
<evidence type="ECO:0000256" key="5">
    <source>
        <dbReference type="ARBA" id="ARBA00022989"/>
    </source>
</evidence>
<comment type="similarity">
    <text evidence="2">Belongs to the glycosyltransferase 31 family. Beta3-Gal-T subfamily.</text>
</comment>
<dbReference type="GO" id="GO:0016263">
    <property type="term" value="F:glycoprotein-N-acetylgalactosamine 3-beta-galactosyltransferase activity"/>
    <property type="evidence" value="ECO:0007669"/>
    <property type="project" value="TreeGrafter"/>
</dbReference>
<dbReference type="Gene3D" id="3.90.550.50">
    <property type="match status" value="1"/>
</dbReference>
<keyword evidence="3" id="KW-0812">Transmembrane</keyword>
<accession>A0A813H3W3</accession>
<evidence type="ECO:0000256" key="3">
    <source>
        <dbReference type="ARBA" id="ARBA00022692"/>
    </source>
</evidence>
<dbReference type="GO" id="GO:0016020">
    <property type="term" value="C:membrane"/>
    <property type="evidence" value="ECO:0007669"/>
    <property type="project" value="UniProtKB-SubCell"/>
</dbReference>
<dbReference type="OMA" id="HYMIACA"/>
<evidence type="ECO:0000256" key="7">
    <source>
        <dbReference type="SAM" id="SignalP"/>
    </source>
</evidence>
<evidence type="ECO:0008006" key="10">
    <source>
        <dbReference type="Google" id="ProtNLM"/>
    </source>
</evidence>
<proteinExistence type="inferred from homology"/>
<comment type="subcellular location">
    <subcellularLocation>
        <location evidence="1">Membrane</location>
        <topology evidence="1">Single-pass type II membrane protein</topology>
    </subcellularLocation>
</comment>
<sequence>MRWGGASWAVAWALAFSSGRADEPQEEALHLSSDGACRCEGQWEQIRWEMWQLFRHDVDLAGILNCLADPICQGQAEATATGQLLSGGGIMQCSEDRLPTVSANSGCSAGMLHYMITCSLQMWLQQRYRQSALYFDHGLGYLALARGCLEGSNWPLWPDQVLTNWRNFLSAAFPPGAIVAEERIADFNATYIAAGPAVDRYARWWNTGPRAGLYCPPHGGLRMEGLPGLDPIEKTPGSESSKKEAGKVSVSCAVPLVWPAELAAAEAIADTFGGGCDKLTFFIAAPDAQARQSAEETLALLLPGASVVDLAVTWPDMVRDRAAALDKGDGLSSREGVSGANQKDLLMFAFLASQDDGEDWVCRVETDSYFAVPNFQRFVRGRGLSATEPWFLGSLSYWHLHFEPRLVFNEQVQCLSRSAVFRLGAIVLAAPVASVSTYHRCEIAPGHRGDIMLALCLTAAGVVPYGDIADRWGREYFLNFRMEDLPLYSPDLAYGSSTPDIRAFESNTAQHWRGKAHVFMPCLGQNKFWASPFRISFHDYKDPQKLRWVHEVMLGRRRCETCPAGYEPRLAGPADGA</sequence>
<keyword evidence="4" id="KW-0735">Signal-anchor</keyword>